<proteinExistence type="predicted"/>
<reference evidence="2 3" key="1">
    <citation type="submission" date="2019-04" db="EMBL/GenBank/DDBJ databases">
        <title>Lampropedia sp YIM MLB12 draf genome.</title>
        <authorList>
            <person name="Wang Y.-X."/>
        </authorList>
    </citation>
    <scope>NUCLEOTIDE SEQUENCE [LARGE SCALE GENOMIC DNA]</scope>
    <source>
        <strain evidence="2 3">YIM MLB12</strain>
    </source>
</reference>
<gene>
    <name evidence="2" type="ORF">E8K88_04760</name>
</gene>
<dbReference type="Pfam" id="PF03872">
    <property type="entry name" value="RseA_N"/>
    <property type="match status" value="1"/>
</dbReference>
<dbReference type="Gene3D" id="1.10.10.880">
    <property type="entry name" value="Anti sigma-E protein RseA, N-terminal domain"/>
    <property type="match status" value="1"/>
</dbReference>
<comment type="caution">
    <text evidence="2">The sequence shown here is derived from an EMBL/GenBank/DDBJ whole genome shotgun (WGS) entry which is preliminary data.</text>
</comment>
<protein>
    <recommendedName>
        <fullName evidence="1">Anti sigma-E protein RseA N-terminal domain-containing protein</fullName>
    </recommendedName>
</protein>
<dbReference type="CDD" id="cd16328">
    <property type="entry name" value="RseA_N"/>
    <property type="match status" value="1"/>
</dbReference>
<dbReference type="GO" id="GO:0016989">
    <property type="term" value="F:sigma factor antagonist activity"/>
    <property type="evidence" value="ECO:0007669"/>
    <property type="project" value="InterPro"/>
</dbReference>
<dbReference type="Proteomes" id="UP000306236">
    <property type="component" value="Unassembled WGS sequence"/>
</dbReference>
<dbReference type="EMBL" id="SSWX01000004">
    <property type="protein sequence ID" value="THJ35302.1"/>
    <property type="molecule type" value="Genomic_DNA"/>
</dbReference>
<name>A0A4V3YXJ1_9BURK</name>
<keyword evidence="3" id="KW-1185">Reference proteome</keyword>
<feature type="domain" description="Anti sigma-E protein RseA N-terminal" evidence="1">
    <location>
        <begin position="29"/>
        <end position="111"/>
    </location>
</feature>
<dbReference type="OrthoDB" id="8561243at2"/>
<evidence type="ECO:0000259" key="1">
    <source>
        <dbReference type="Pfam" id="PF03872"/>
    </source>
</evidence>
<organism evidence="2 3">
    <name type="scientific">Lampropedia aestuarii</name>
    <dbReference type="NCBI Taxonomy" id="2562762"/>
    <lineage>
        <taxon>Bacteria</taxon>
        <taxon>Pseudomonadati</taxon>
        <taxon>Pseudomonadota</taxon>
        <taxon>Betaproteobacteria</taxon>
        <taxon>Burkholderiales</taxon>
        <taxon>Comamonadaceae</taxon>
        <taxon>Lampropedia</taxon>
    </lineage>
</organism>
<dbReference type="InterPro" id="IPR036147">
    <property type="entry name" value="Anti-sigma_E_RseA_N_sf"/>
</dbReference>
<sequence>MQTQHLSSTSSLQGAAGLQDGTDNINVLLSALADGELSEHEFEQLMQHWDAHEAQTGLSAQVYQVWEQYHVVGQSMRVPELNPAANNSMAFLYAFRERLAVEQMQSTPQSSVNEFLQPAPVVSPVEVATHGKAANASVFRWKMVAGFASLAAVAAIGWNTVADLSGRSQGQSMQLASNAEVPAVLAAAAQDAAAVPEAVQEVLPSRSVLAVANRAATPTFSRDTDGVTGIVIRDPKLDEILNRQYGSSVAMQSPGPFVRNASVNGVISH</sequence>
<evidence type="ECO:0000313" key="3">
    <source>
        <dbReference type="Proteomes" id="UP000306236"/>
    </source>
</evidence>
<dbReference type="AlphaFoldDB" id="A0A4V3YXJ1"/>
<dbReference type="SUPFAM" id="SSF89069">
    <property type="entry name" value="N-terminal, cytoplasmic domain of anti-sigmaE factor RseA"/>
    <property type="match status" value="1"/>
</dbReference>
<evidence type="ECO:0000313" key="2">
    <source>
        <dbReference type="EMBL" id="THJ35302.1"/>
    </source>
</evidence>
<dbReference type="InterPro" id="IPR005572">
    <property type="entry name" value="Anti-sigma_E_RseA_N"/>
</dbReference>
<accession>A0A4V3YXJ1</accession>